<gene>
    <name evidence="2" type="ORF">GCM10009741_57650</name>
</gene>
<dbReference type="InterPro" id="IPR027843">
    <property type="entry name" value="DUF4440"/>
</dbReference>
<dbReference type="InterPro" id="IPR011944">
    <property type="entry name" value="Steroid_delta5-4_isomerase"/>
</dbReference>
<reference evidence="3" key="1">
    <citation type="journal article" date="2019" name="Int. J. Syst. Evol. Microbiol.">
        <title>The Global Catalogue of Microorganisms (GCM) 10K type strain sequencing project: providing services to taxonomists for standard genome sequencing and annotation.</title>
        <authorList>
            <consortium name="The Broad Institute Genomics Platform"/>
            <consortium name="The Broad Institute Genome Sequencing Center for Infectious Disease"/>
            <person name="Wu L."/>
            <person name="Ma J."/>
        </authorList>
    </citation>
    <scope>NUCLEOTIDE SEQUENCE [LARGE SCALE GENOMIC DNA]</scope>
    <source>
        <strain evidence="3">JCM 14303</strain>
    </source>
</reference>
<evidence type="ECO:0000313" key="2">
    <source>
        <dbReference type="EMBL" id="GAA1546594.1"/>
    </source>
</evidence>
<sequence length="137" mass="14993">MDITGAIPSQDDVDQILALLTTVDRAQRTEDADAFLGVFREDALWVTGHGKRLYGRDAIGTFTRKVLPGATAAGYATYEADHLLFVRPDIAVLNVNQTYVERDGDQVLDHGSPVYFLAKDDGVWRIAAAQNTIVVAE</sequence>
<organism evidence="2 3">
    <name type="scientific">Kribbella lupini</name>
    <dbReference type="NCBI Taxonomy" id="291602"/>
    <lineage>
        <taxon>Bacteria</taxon>
        <taxon>Bacillati</taxon>
        <taxon>Actinomycetota</taxon>
        <taxon>Actinomycetes</taxon>
        <taxon>Propionibacteriales</taxon>
        <taxon>Kribbellaceae</taxon>
        <taxon>Kribbella</taxon>
    </lineage>
</organism>
<dbReference type="NCBIfam" id="TIGR02246">
    <property type="entry name" value="SgcJ/EcaC family oxidoreductase"/>
    <property type="match status" value="1"/>
</dbReference>
<dbReference type="Gene3D" id="3.10.450.50">
    <property type="match status" value="1"/>
</dbReference>
<proteinExistence type="predicted"/>
<feature type="domain" description="DUF4440" evidence="1">
    <location>
        <begin position="16"/>
        <end position="126"/>
    </location>
</feature>
<protein>
    <recommendedName>
        <fullName evidence="1">DUF4440 domain-containing protein</fullName>
    </recommendedName>
</protein>
<evidence type="ECO:0000259" key="1">
    <source>
        <dbReference type="Pfam" id="PF14534"/>
    </source>
</evidence>
<dbReference type="EMBL" id="BAAANC010000003">
    <property type="protein sequence ID" value="GAA1546594.1"/>
    <property type="molecule type" value="Genomic_DNA"/>
</dbReference>
<dbReference type="InterPro" id="IPR032710">
    <property type="entry name" value="NTF2-like_dom_sf"/>
</dbReference>
<accession>A0ABP4MP88</accession>
<keyword evidence="3" id="KW-1185">Reference proteome</keyword>
<dbReference type="SUPFAM" id="SSF54427">
    <property type="entry name" value="NTF2-like"/>
    <property type="match status" value="1"/>
</dbReference>
<name>A0ABP4MP88_9ACTN</name>
<dbReference type="Proteomes" id="UP001500363">
    <property type="component" value="Unassembled WGS sequence"/>
</dbReference>
<dbReference type="RefSeq" id="WP_344179694.1">
    <property type="nucleotide sequence ID" value="NZ_BAAANC010000003.1"/>
</dbReference>
<dbReference type="Pfam" id="PF14534">
    <property type="entry name" value="DUF4440"/>
    <property type="match status" value="1"/>
</dbReference>
<comment type="caution">
    <text evidence="2">The sequence shown here is derived from an EMBL/GenBank/DDBJ whole genome shotgun (WGS) entry which is preliminary data.</text>
</comment>
<evidence type="ECO:0000313" key="3">
    <source>
        <dbReference type="Proteomes" id="UP001500363"/>
    </source>
</evidence>